<evidence type="ECO:0000313" key="4">
    <source>
        <dbReference type="EMBL" id="CAL4063211.1"/>
    </source>
</evidence>
<dbReference type="PANTHER" id="PTHR12776">
    <property type="entry name" value="KAZRIN-RELATED"/>
    <property type="match status" value="1"/>
</dbReference>
<protein>
    <recommendedName>
        <fullName evidence="3">SAM domain-containing protein</fullName>
    </recommendedName>
</protein>
<feature type="region of interest" description="Disordered" evidence="2">
    <location>
        <begin position="489"/>
        <end position="533"/>
    </location>
</feature>
<sequence>MNLILPEWFYCLESRDSFGRKLLIAIQSLDSLNDQIVEFIFSGTDFEDDGGSPKQREALKSSMALMRRLLVDAQSKFRKMVEDNKSLAVRIDGDLQTAHEEVSLLRQELHDTNRRINQLQANNVNQADHNHHREEHEGEGDDHDHKDENINNHEHTNKYHSESVGNQVSEDLSQLRIENDKLQTRNRSLQREVEELRRVKEVTLEEDLQLKPKVNQLTMELHHAKEALSALKADRKRLKAEKFDLLNQMKQLYATLEDKEKELRDFIRNYEQRMKDSDESLRHLAAERDETEREKWNILKHARDEAERAVKLSAELNQKETTVKRLQEELDMVRKQLATVGYLSDAESCRTNGLPTPTASTPTCSPLPLSTPTPTPNGRGSSADSGVRLSSDRDSTASHDGPTITVDHRGSLDCDALSLCSSSTAASHYYYYACGPGTPKESPSLSPLYATPVSVRGGEVVQGMLREAPPDNMAQMSAAPSLNSSAISGLATSGSSGGLSRSAEQLCERLSESGETPKLRGTSTLLRNKGHKSGGTWGSISRVFARQKKRAPLDSSIYDGAGGGCDKRASWSPSSSLCASPLTEESYSEKLRLLEEAQHIPLERWKATTVLAWLEVTLGMPHYGAMCAENVRSGKVLLELSDSELEVGLGIQHPMHRKKLRLAIEELREPRLSRFPRISALNHTWVSSEWLPDLGLPQYSESFANNLVDGRLLEALTKKELEKHLGVQRKFHQASIIHGVHLLRIVRFDRQVLAERRRQCENIDCDPVVWTNHRWIRWARSIDLAEYADNLKDSGVHGALVVLETSFTADTMATALGIPQSKNIIRRHLATELESLVQPARLQLEEQARYAKLERRRQEKLAAGGSLGRSFSRSYGTGLEKGDKEKRRASLRGSLSRALGLRMREEAAANGGESSSSGGHSPSVTSRIHAHPHLQQAPRPRSSHVPSTIHLPHETHRRVKSISDIESITVTPV</sequence>
<keyword evidence="1" id="KW-0175">Coiled coil</keyword>
<feature type="coiled-coil region" evidence="1">
    <location>
        <begin position="172"/>
        <end position="336"/>
    </location>
</feature>
<reference evidence="4 5" key="1">
    <citation type="submission" date="2024-05" db="EMBL/GenBank/DDBJ databases">
        <authorList>
            <person name="Wallberg A."/>
        </authorList>
    </citation>
    <scope>NUCLEOTIDE SEQUENCE [LARGE SCALE GENOMIC DNA]</scope>
</reference>
<dbReference type="InterPro" id="IPR059089">
    <property type="entry name" value="Kazrin_N"/>
</dbReference>
<evidence type="ECO:0000256" key="1">
    <source>
        <dbReference type="SAM" id="Coils"/>
    </source>
</evidence>
<accession>A0AAV2PPT6</accession>
<name>A0AAV2PPT6_MEGNR</name>
<evidence type="ECO:0000256" key="2">
    <source>
        <dbReference type="SAM" id="MobiDB-lite"/>
    </source>
</evidence>
<dbReference type="CDD" id="cd09570">
    <property type="entry name" value="SAM_kazrin_repeat3"/>
    <property type="match status" value="1"/>
</dbReference>
<dbReference type="InterPro" id="IPR001660">
    <property type="entry name" value="SAM"/>
</dbReference>
<evidence type="ECO:0000313" key="5">
    <source>
        <dbReference type="Proteomes" id="UP001497623"/>
    </source>
</evidence>
<gene>
    <name evidence="4" type="ORF">MNOR_LOCUS3174</name>
</gene>
<dbReference type="Proteomes" id="UP001497623">
    <property type="component" value="Unassembled WGS sequence"/>
</dbReference>
<dbReference type="InterPro" id="IPR037616">
    <property type="entry name" value="Kazrin_SAM_rpt_3"/>
</dbReference>
<feature type="compositionally biased region" description="Polar residues" evidence="2">
    <location>
        <begin position="964"/>
        <end position="973"/>
    </location>
</feature>
<feature type="compositionally biased region" description="Low complexity" evidence="2">
    <location>
        <begin position="911"/>
        <end position="926"/>
    </location>
</feature>
<dbReference type="SMART" id="SM00454">
    <property type="entry name" value="SAM"/>
    <property type="match status" value="3"/>
</dbReference>
<dbReference type="EMBL" id="CAXKWB010001053">
    <property type="protein sequence ID" value="CAL4063211.1"/>
    <property type="molecule type" value="Genomic_DNA"/>
</dbReference>
<comment type="caution">
    <text evidence="4">The sequence shown here is derived from an EMBL/GenBank/DDBJ whole genome shotgun (WGS) entry which is preliminary data.</text>
</comment>
<dbReference type="PROSITE" id="PS50105">
    <property type="entry name" value="SAM_DOMAIN"/>
    <property type="match status" value="2"/>
</dbReference>
<dbReference type="Pfam" id="PF07647">
    <property type="entry name" value="SAM_2"/>
    <property type="match status" value="1"/>
</dbReference>
<organism evidence="4 5">
    <name type="scientific">Meganyctiphanes norvegica</name>
    <name type="common">Northern krill</name>
    <name type="synonym">Thysanopoda norvegica</name>
    <dbReference type="NCBI Taxonomy" id="48144"/>
    <lineage>
        <taxon>Eukaryota</taxon>
        <taxon>Metazoa</taxon>
        <taxon>Ecdysozoa</taxon>
        <taxon>Arthropoda</taxon>
        <taxon>Crustacea</taxon>
        <taxon>Multicrustacea</taxon>
        <taxon>Malacostraca</taxon>
        <taxon>Eumalacostraca</taxon>
        <taxon>Eucarida</taxon>
        <taxon>Euphausiacea</taxon>
        <taxon>Euphausiidae</taxon>
        <taxon>Meganyctiphanes</taxon>
    </lineage>
</organism>
<feature type="compositionally biased region" description="Basic and acidic residues" evidence="2">
    <location>
        <begin position="506"/>
        <end position="518"/>
    </location>
</feature>
<dbReference type="InterPro" id="IPR037614">
    <property type="entry name" value="Kazrin"/>
</dbReference>
<dbReference type="Pfam" id="PF25986">
    <property type="entry name" value="Kazrin"/>
    <property type="match status" value="1"/>
</dbReference>
<feature type="domain" description="SAM" evidence="3">
    <location>
        <begin position="605"/>
        <end position="670"/>
    </location>
</feature>
<dbReference type="Gene3D" id="1.10.150.50">
    <property type="entry name" value="Transcription Factor, Ets-1"/>
    <property type="match status" value="3"/>
</dbReference>
<feature type="domain" description="SAM" evidence="3">
    <location>
        <begin position="688"/>
        <end position="746"/>
    </location>
</feature>
<dbReference type="InterPro" id="IPR013761">
    <property type="entry name" value="SAM/pointed_sf"/>
</dbReference>
<evidence type="ECO:0000259" key="3">
    <source>
        <dbReference type="PROSITE" id="PS50105"/>
    </source>
</evidence>
<proteinExistence type="predicted"/>
<feature type="compositionally biased region" description="Low complexity" evidence="2">
    <location>
        <begin position="489"/>
        <end position="503"/>
    </location>
</feature>
<dbReference type="Pfam" id="PF00536">
    <property type="entry name" value="SAM_1"/>
    <property type="match status" value="2"/>
</dbReference>
<feature type="compositionally biased region" description="Low complexity" evidence="2">
    <location>
        <begin position="354"/>
        <end position="368"/>
    </location>
</feature>
<dbReference type="SUPFAM" id="SSF47769">
    <property type="entry name" value="SAM/Pointed domain"/>
    <property type="match status" value="2"/>
</dbReference>
<feature type="compositionally biased region" description="Basic and acidic residues" evidence="2">
    <location>
        <begin position="128"/>
        <end position="161"/>
    </location>
</feature>
<keyword evidence="5" id="KW-1185">Reference proteome</keyword>
<dbReference type="AlphaFoldDB" id="A0AAV2PPT6"/>
<dbReference type="PANTHER" id="PTHR12776:SF1">
    <property type="entry name" value="KAZRIN"/>
    <property type="match status" value="1"/>
</dbReference>
<feature type="region of interest" description="Disordered" evidence="2">
    <location>
        <begin position="121"/>
        <end position="167"/>
    </location>
</feature>
<feature type="compositionally biased region" description="Low complexity" evidence="2">
    <location>
        <begin position="891"/>
        <end position="901"/>
    </location>
</feature>
<feature type="region of interest" description="Disordered" evidence="2">
    <location>
        <begin position="858"/>
        <end position="973"/>
    </location>
</feature>
<feature type="region of interest" description="Disordered" evidence="2">
    <location>
        <begin position="347"/>
        <end position="404"/>
    </location>
</feature>